<proteinExistence type="predicted"/>
<evidence type="ECO:0000256" key="1">
    <source>
        <dbReference type="SAM" id="Phobius"/>
    </source>
</evidence>
<keyword evidence="1" id="KW-0812">Transmembrane</keyword>
<sequence>MTSLVGVIALAASLQNYLYVPMNVLQRLGMFVGSLLLIFPGAVTDAAGVALAAGVFLWQRSQRNAAGSGRGLPR</sequence>
<dbReference type="AlphaFoldDB" id="A0A644WS83"/>
<dbReference type="EMBL" id="VSSQ01001238">
    <property type="protein sequence ID" value="MPM06537.1"/>
    <property type="molecule type" value="Genomic_DNA"/>
</dbReference>
<accession>A0A644WS83</accession>
<name>A0A644WS83_9ZZZZ</name>
<keyword evidence="1" id="KW-0472">Membrane</keyword>
<evidence type="ECO:0000313" key="2">
    <source>
        <dbReference type="EMBL" id="MPM06537.1"/>
    </source>
</evidence>
<reference evidence="2" key="1">
    <citation type="submission" date="2019-08" db="EMBL/GenBank/DDBJ databases">
        <authorList>
            <person name="Kucharzyk K."/>
            <person name="Murdoch R.W."/>
            <person name="Higgins S."/>
            <person name="Loffler F."/>
        </authorList>
    </citation>
    <scope>NUCLEOTIDE SEQUENCE</scope>
</reference>
<protein>
    <submittedName>
        <fullName evidence="2">Uncharacterized protein</fullName>
    </submittedName>
</protein>
<gene>
    <name evidence="2" type="ORF">SDC9_52838</name>
</gene>
<comment type="caution">
    <text evidence="2">The sequence shown here is derived from an EMBL/GenBank/DDBJ whole genome shotgun (WGS) entry which is preliminary data.</text>
</comment>
<organism evidence="2">
    <name type="scientific">bioreactor metagenome</name>
    <dbReference type="NCBI Taxonomy" id="1076179"/>
    <lineage>
        <taxon>unclassified sequences</taxon>
        <taxon>metagenomes</taxon>
        <taxon>ecological metagenomes</taxon>
    </lineage>
</organism>
<feature type="transmembrane region" description="Helical" evidence="1">
    <location>
        <begin position="30"/>
        <end position="58"/>
    </location>
</feature>
<keyword evidence="1" id="KW-1133">Transmembrane helix</keyword>